<accession>A0A7J9G6B8</accession>
<keyword evidence="2" id="KW-1185">Reference proteome</keyword>
<name>A0A7J9G6B8_9ROSI</name>
<comment type="caution">
    <text evidence="1">The sequence shown here is derived from an EMBL/GenBank/DDBJ whole genome shotgun (WGS) entry which is preliminary data.</text>
</comment>
<evidence type="ECO:0000313" key="1">
    <source>
        <dbReference type="EMBL" id="MBA0792345.1"/>
    </source>
</evidence>
<dbReference type="PANTHER" id="PTHR48200:SF1">
    <property type="entry name" value="AMINOTRANSFERASE-LIKE PLANT MOBILE DOMAIN-CONTAINING PROTEIN"/>
    <property type="match status" value="1"/>
</dbReference>
<sequence>MEKRFLDKVEDNAACEYGPRKGNKRKYWNPAYGCFTFGKVDMVPTVEEYTTLLRCLMIQVIKHTLEPPTSHTRRKIDTFTLSIYGLVIFPKALGHIEDAVSDMFDRLEKMVTPVPIILDETFKSLNVNGDRKSKKKTLEPISRRGNSKMLD</sequence>
<protein>
    <submittedName>
        <fullName evidence="1">Uncharacterized protein</fullName>
    </submittedName>
</protein>
<reference evidence="1 2" key="1">
    <citation type="journal article" date="2019" name="Genome Biol. Evol.">
        <title>Insights into the evolution of the New World diploid cottons (Gossypium, subgenus Houzingenia) based on genome sequencing.</title>
        <authorList>
            <person name="Grover C.E."/>
            <person name="Arick M.A. 2nd"/>
            <person name="Thrash A."/>
            <person name="Conover J.L."/>
            <person name="Sanders W.S."/>
            <person name="Peterson D.G."/>
            <person name="Frelichowski J.E."/>
            <person name="Scheffler J.A."/>
            <person name="Scheffler B.E."/>
            <person name="Wendel J.F."/>
        </authorList>
    </citation>
    <scope>NUCLEOTIDE SEQUENCE [LARGE SCALE GENOMIC DNA]</scope>
    <source>
        <strain evidence="1">0</strain>
        <tissue evidence="1">Leaf</tissue>
    </source>
</reference>
<dbReference type="Proteomes" id="UP000593560">
    <property type="component" value="Unassembled WGS sequence"/>
</dbReference>
<dbReference type="AlphaFoldDB" id="A0A7J9G6B8"/>
<dbReference type="EMBL" id="JABFAD010000002">
    <property type="protein sequence ID" value="MBA0792345.1"/>
    <property type="molecule type" value="Genomic_DNA"/>
</dbReference>
<gene>
    <name evidence="1" type="ORF">Gohar_016853</name>
</gene>
<evidence type="ECO:0000313" key="2">
    <source>
        <dbReference type="Proteomes" id="UP000593560"/>
    </source>
</evidence>
<proteinExistence type="predicted"/>
<dbReference type="PANTHER" id="PTHR48200">
    <property type="entry name" value="PROTEIN, PUTATIVE-RELATED"/>
    <property type="match status" value="1"/>
</dbReference>
<organism evidence="1 2">
    <name type="scientific">Gossypium harknessii</name>
    <dbReference type="NCBI Taxonomy" id="34285"/>
    <lineage>
        <taxon>Eukaryota</taxon>
        <taxon>Viridiplantae</taxon>
        <taxon>Streptophyta</taxon>
        <taxon>Embryophyta</taxon>
        <taxon>Tracheophyta</taxon>
        <taxon>Spermatophyta</taxon>
        <taxon>Magnoliopsida</taxon>
        <taxon>eudicotyledons</taxon>
        <taxon>Gunneridae</taxon>
        <taxon>Pentapetalae</taxon>
        <taxon>rosids</taxon>
        <taxon>malvids</taxon>
        <taxon>Malvales</taxon>
        <taxon>Malvaceae</taxon>
        <taxon>Malvoideae</taxon>
        <taxon>Gossypium</taxon>
    </lineage>
</organism>
<dbReference type="OrthoDB" id="1430424at2759"/>